<dbReference type="PROSITE" id="PS00191">
    <property type="entry name" value="CYTOCHROME_B5_1"/>
    <property type="match status" value="1"/>
</dbReference>
<evidence type="ECO:0000256" key="2">
    <source>
        <dbReference type="ARBA" id="ARBA00022723"/>
    </source>
</evidence>
<dbReference type="Pfam" id="PF00173">
    <property type="entry name" value="Cyt-b5"/>
    <property type="match status" value="1"/>
</dbReference>
<dbReference type="AlphaFoldDB" id="A0A6U3SNP3"/>
<dbReference type="SMART" id="SM01117">
    <property type="entry name" value="Cyt-b5"/>
    <property type="match status" value="1"/>
</dbReference>
<dbReference type="PANTHER" id="PTHR19359:SF146">
    <property type="entry name" value="B5, PUTATIVE-RELATED"/>
    <property type="match status" value="1"/>
</dbReference>
<dbReference type="PROSITE" id="PS50255">
    <property type="entry name" value="CYTOCHROME_B5_2"/>
    <property type="match status" value="1"/>
</dbReference>
<evidence type="ECO:0000313" key="7">
    <source>
        <dbReference type="EMBL" id="CAD9339828.1"/>
    </source>
</evidence>
<dbReference type="Gene3D" id="3.10.120.10">
    <property type="entry name" value="Cytochrome b5-like heme/steroid binding domain"/>
    <property type="match status" value="1"/>
</dbReference>
<dbReference type="SUPFAM" id="SSF55856">
    <property type="entry name" value="Cytochrome b5-like heme/steroid binding domain"/>
    <property type="match status" value="1"/>
</dbReference>
<name>A0A6U3SNP3_9STRA</name>
<dbReference type="InterPro" id="IPR050668">
    <property type="entry name" value="Cytochrome_b5"/>
</dbReference>
<dbReference type="GO" id="GO:0046872">
    <property type="term" value="F:metal ion binding"/>
    <property type="evidence" value="ECO:0007669"/>
    <property type="project" value="UniProtKB-UniRule"/>
</dbReference>
<keyword evidence="1 5" id="KW-0349">Heme</keyword>
<evidence type="ECO:0000256" key="3">
    <source>
        <dbReference type="ARBA" id="ARBA00023004"/>
    </source>
</evidence>
<evidence type="ECO:0000256" key="5">
    <source>
        <dbReference type="RuleBase" id="RU362121"/>
    </source>
</evidence>
<sequence>MCTDSIPRMQISPIIKEERPENDAVVANALPCHKQGSHGHLHKTKNVCDACPFCSDTCNNPFCSSCAKKRSRGNKNIRGTHSGESLYTMCQLRRHNHLESAWLLVGKTIYDATPYISAHPGGVKSIIRKSGGQADCTEDMGFHSKKAIKLWKKNKVGLLCRCPGEDGDVETELYENPCIVS</sequence>
<dbReference type="GO" id="GO:0016020">
    <property type="term" value="C:membrane"/>
    <property type="evidence" value="ECO:0007669"/>
    <property type="project" value="TreeGrafter"/>
</dbReference>
<keyword evidence="2 5" id="KW-0479">Metal-binding</keyword>
<reference evidence="7" key="1">
    <citation type="submission" date="2021-01" db="EMBL/GenBank/DDBJ databases">
        <authorList>
            <person name="Corre E."/>
            <person name="Pelletier E."/>
            <person name="Niang G."/>
            <person name="Scheremetjew M."/>
            <person name="Finn R."/>
            <person name="Kale V."/>
            <person name="Holt S."/>
            <person name="Cochrane G."/>
            <person name="Meng A."/>
            <person name="Brown T."/>
            <person name="Cohen L."/>
        </authorList>
    </citation>
    <scope>NUCLEOTIDE SEQUENCE</scope>
    <source>
        <strain evidence="7">Pop2</strain>
    </source>
</reference>
<dbReference type="InterPro" id="IPR018506">
    <property type="entry name" value="Cyt_B5_heme-BS"/>
</dbReference>
<comment type="similarity">
    <text evidence="4 5">Belongs to the cytochrome b5 family.</text>
</comment>
<gene>
    <name evidence="7" type="ORF">DBRI1063_LOCUS15971</name>
</gene>
<organism evidence="7">
    <name type="scientific">Ditylum brightwellii</name>
    <dbReference type="NCBI Taxonomy" id="49249"/>
    <lineage>
        <taxon>Eukaryota</taxon>
        <taxon>Sar</taxon>
        <taxon>Stramenopiles</taxon>
        <taxon>Ochrophyta</taxon>
        <taxon>Bacillariophyta</taxon>
        <taxon>Mediophyceae</taxon>
        <taxon>Lithodesmiophycidae</taxon>
        <taxon>Lithodesmiales</taxon>
        <taxon>Lithodesmiaceae</taxon>
        <taxon>Ditylum</taxon>
    </lineage>
</organism>
<dbReference type="GO" id="GO:0020037">
    <property type="term" value="F:heme binding"/>
    <property type="evidence" value="ECO:0007669"/>
    <property type="project" value="UniProtKB-UniRule"/>
</dbReference>
<dbReference type="EMBL" id="HBGN01024968">
    <property type="protein sequence ID" value="CAD9339828.1"/>
    <property type="molecule type" value="Transcribed_RNA"/>
</dbReference>
<dbReference type="InterPro" id="IPR001199">
    <property type="entry name" value="Cyt_B5-like_heme/steroid-bd"/>
</dbReference>
<feature type="domain" description="Cytochrome b5 heme-binding" evidence="6">
    <location>
        <begin position="84"/>
        <end position="160"/>
    </location>
</feature>
<protein>
    <recommendedName>
        <fullName evidence="6">Cytochrome b5 heme-binding domain-containing protein</fullName>
    </recommendedName>
</protein>
<keyword evidence="3 5" id="KW-0408">Iron</keyword>
<dbReference type="PANTHER" id="PTHR19359">
    <property type="entry name" value="CYTOCHROME B5"/>
    <property type="match status" value="1"/>
</dbReference>
<dbReference type="InterPro" id="IPR036400">
    <property type="entry name" value="Cyt_B5-like_heme/steroid_sf"/>
</dbReference>
<accession>A0A6U3SNP3</accession>
<evidence type="ECO:0000256" key="1">
    <source>
        <dbReference type="ARBA" id="ARBA00022617"/>
    </source>
</evidence>
<proteinExistence type="inferred from homology"/>
<evidence type="ECO:0000256" key="4">
    <source>
        <dbReference type="ARBA" id="ARBA00038168"/>
    </source>
</evidence>
<evidence type="ECO:0000259" key="6">
    <source>
        <dbReference type="PROSITE" id="PS50255"/>
    </source>
</evidence>